<reference evidence="1" key="2">
    <citation type="journal article" date="2015" name="Fish Shellfish Immunol.">
        <title>Early steps in the European eel (Anguilla anguilla)-Vibrio vulnificus interaction in the gills: Role of the RtxA13 toxin.</title>
        <authorList>
            <person name="Callol A."/>
            <person name="Pajuelo D."/>
            <person name="Ebbesson L."/>
            <person name="Teles M."/>
            <person name="MacKenzie S."/>
            <person name="Amaro C."/>
        </authorList>
    </citation>
    <scope>NUCLEOTIDE SEQUENCE</scope>
</reference>
<name>A0A0E9SJD5_ANGAN</name>
<dbReference type="EMBL" id="GBXM01067949">
    <property type="protein sequence ID" value="JAH40628.1"/>
    <property type="molecule type" value="Transcribed_RNA"/>
</dbReference>
<evidence type="ECO:0000313" key="1">
    <source>
        <dbReference type="EMBL" id="JAH40628.1"/>
    </source>
</evidence>
<organism evidence="1">
    <name type="scientific">Anguilla anguilla</name>
    <name type="common">European freshwater eel</name>
    <name type="synonym">Muraena anguilla</name>
    <dbReference type="NCBI Taxonomy" id="7936"/>
    <lineage>
        <taxon>Eukaryota</taxon>
        <taxon>Metazoa</taxon>
        <taxon>Chordata</taxon>
        <taxon>Craniata</taxon>
        <taxon>Vertebrata</taxon>
        <taxon>Euteleostomi</taxon>
        <taxon>Actinopterygii</taxon>
        <taxon>Neopterygii</taxon>
        <taxon>Teleostei</taxon>
        <taxon>Anguilliformes</taxon>
        <taxon>Anguillidae</taxon>
        <taxon>Anguilla</taxon>
    </lineage>
</organism>
<protein>
    <submittedName>
        <fullName evidence="1">Uncharacterized protein</fullName>
    </submittedName>
</protein>
<sequence length="38" mass="4553">MDLPEEALPFMPWNTDARSVRQKTFKQKNFFTLMIFSS</sequence>
<reference evidence="1" key="1">
    <citation type="submission" date="2014-11" db="EMBL/GenBank/DDBJ databases">
        <authorList>
            <person name="Amaro Gonzalez C."/>
        </authorList>
    </citation>
    <scope>NUCLEOTIDE SEQUENCE</scope>
</reference>
<accession>A0A0E9SJD5</accession>
<dbReference type="AlphaFoldDB" id="A0A0E9SJD5"/>
<proteinExistence type="predicted"/>